<keyword evidence="6" id="KW-1185">Reference proteome</keyword>
<dbReference type="GO" id="GO:0005524">
    <property type="term" value="F:ATP binding"/>
    <property type="evidence" value="ECO:0007669"/>
    <property type="project" value="UniProtKB-KW"/>
</dbReference>
<dbReference type="Gene3D" id="3.40.50.300">
    <property type="entry name" value="P-loop containing nucleotide triphosphate hydrolases"/>
    <property type="match status" value="1"/>
</dbReference>
<evidence type="ECO:0000259" key="4">
    <source>
        <dbReference type="PROSITE" id="PS50893"/>
    </source>
</evidence>
<dbReference type="PANTHER" id="PTHR43023">
    <property type="entry name" value="PROTEIN TRIGALACTOSYLDIACYLGLYCEROL 3, CHLOROPLASTIC"/>
    <property type="match status" value="1"/>
</dbReference>
<evidence type="ECO:0000313" key="6">
    <source>
        <dbReference type="Proteomes" id="UP000526501"/>
    </source>
</evidence>
<dbReference type="InterPro" id="IPR027417">
    <property type="entry name" value="P-loop_NTPase"/>
</dbReference>
<gene>
    <name evidence="5" type="ORF">H5P27_05775</name>
</gene>
<feature type="domain" description="ABC transporter" evidence="4">
    <location>
        <begin position="7"/>
        <end position="232"/>
    </location>
</feature>
<organism evidence="5 6">
    <name type="scientific">Pelagicoccus albus</name>
    <dbReference type="NCBI Taxonomy" id="415222"/>
    <lineage>
        <taxon>Bacteria</taxon>
        <taxon>Pseudomonadati</taxon>
        <taxon>Verrucomicrobiota</taxon>
        <taxon>Opitutia</taxon>
        <taxon>Puniceicoccales</taxon>
        <taxon>Pelagicoccaceae</taxon>
        <taxon>Pelagicoccus</taxon>
    </lineage>
</organism>
<evidence type="ECO:0000256" key="2">
    <source>
        <dbReference type="ARBA" id="ARBA00022741"/>
    </source>
</evidence>
<reference evidence="5 6" key="1">
    <citation type="submission" date="2020-07" db="EMBL/GenBank/DDBJ databases">
        <authorList>
            <person name="Feng X."/>
        </authorList>
    </citation>
    <scope>NUCLEOTIDE SEQUENCE [LARGE SCALE GENOMIC DNA]</scope>
    <source>
        <strain evidence="5 6">JCM23202</strain>
    </source>
</reference>
<proteinExistence type="predicted"/>
<dbReference type="PROSITE" id="PS50893">
    <property type="entry name" value="ABC_TRANSPORTER_2"/>
    <property type="match status" value="1"/>
</dbReference>
<dbReference type="Pfam" id="PF00005">
    <property type="entry name" value="ABC_tran"/>
    <property type="match status" value="1"/>
</dbReference>
<keyword evidence="2" id="KW-0547">Nucleotide-binding</keyword>
<dbReference type="GO" id="GO:0016887">
    <property type="term" value="F:ATP hydrolysis activity"/>
    <property type="evidence" value="ECO:0007669"/>
    <property type="project" value="InterPro"/>
</dbReference>
<dbReference type="AlphaFoldDB" id="A0A7X1B4N0"/>
<protein>
    <submittedName>
        <fullName evidence="5">ATP-binding cassette domain-containing protein</fullName>
    </submittedName>
</protein>
<dbReference type="PROSITE" id="PS00211">
    <property type="entry name" value="ABC_TRANSPORTER_1"/>
    <property type="match status" value="1"/>
</dbReference>
<dbReference type="RefSeq" id="WP_185659421.1">
    <property type="nucleotide sequence ID" value="NZ_CAWPOO010000006.1"/>
</dbReference>
<dbReference type="SUPFAM" id="SSF52540">
    <property type="entry name" value="P-loop containing nucleoside triphosphate hydrolases"/>
    <property type="match status" value="1"/>
</dbReference>
<dbReference type="InterPro" id="IPR003439">
    <property type="entry name" value="ABC_transporter-like_ATP-bd"/>
</dbReference>
<accession>A0A7X1B4N0</accession>
<name>A0A7X1B4N0_9BACT</name>
<dbReference type="Proteomes" id="UP000526501">
    <property type="component" value="Unassembled WGS sequence"/>
</dbReference>
<dbReference type="InterPro" id="IPR017871">
    <property type="entry name" value="ABC_transporter-like_CS"/>
</dbReference>
<evidence type="ECO:0000256" key="1">
    <source>
        <dbReference type="ARBA" id="ARBA00022448"/>
    </source>
</evidence>
<dbReference type="SMART" id="SM00382">
    <property type="entry name" value="AAA"/>
    <property type="match status" value="1"/>
</dbReference>
<evidence type="ECO:0000256" key="3">
    <source>
        <dbReference type="ARBA" id="ARBA00022840"/>
    </source>
</evidence>
<keyword evidence="3 5" id="KW-0067">ATP-binding</keyword>
<dbReference type="PANTHER" id="PTHR43023:SF6">
    <property type="entry name" value="INTERMEMBRANE PHOSPHOLIPID TRANSPORT SYSTEM ATP-BINDING PROTEIN MLAF"/>
    <property type="match status" value="1"/>
</dbReference>
<comment type="caution">
    <text evidence="5">The sequence shown here is derived from an EMBL/GenBank/DDBJ whole genome shotgun (WGS) entry which is preliminary data.</text>
</comment>
<keyword evidence="1" id="KW-0813">Transport</keyword>
<dbReference type="EMBL" id="JACHVC010000006">
    <property type="protein sequence ID" value="MBC2605547.1"/>
    <property type="molecule type" value="Genomic_DNA"/>
</dbReference>
<dbReference type="InterPro" id="IPR003593">
    <property type="entry name" value="AAA+_ATPase"/>
</dbReference>
<evidence type="ECO:0000313" key="5">
    <source>
        <dbReference type="EMBL" id="MBC2605547.1"/>
    </source>
</evidence>
<sequence>MSDGRFLKLRGLSKAFGPQVILNDIDLDIPLGEHTTVIGKSGTGKSVLLKCISGLLAADSGTISSGDSKGAPACSYMFQQNALFDSMTVEENIALPLREKGKAGTAEIKERVGKLLDQIDLLAAAKKYPAEISGGMKKRVALARALITSPEIILFDEPTTGLDPQRKYNVFEMIRDYRKHFGFTVLMVSHDVPEVFEISDNVAWLDQGLIKYWGKPEQLMANPPEDLKPFLNPALSPA</sequence>